<feature type="coiled-coil region" evidence="1">
    <location>
        <begin position="194"/>
        <end position="221"/>
    </location>
</feature>
<evidence type="ECO:0000256" key="2">
    <source>
        <dbReference type="SAM" id="MobiDB-lite"/>
    </source>
</evidence>
<dbReference type="Proteomes" id="UP000308199">
    <property type="component" value="Unassembled WGS sequence"/>
</dbReference>
<feature type="region of interest" description="Disordered" evidence="2">
    <location>
        <begin position="416"/>
        <end position="542"/>
    </location>
</feature>
<dbReference type="OrthoDB" id="432970at2759"/>
<sequence>MPPISAQLLINAAGLTQPDDTSRAELEQYSEGNEDVIESINAQRTKHVLGIVMALSREDQETVYCELAARHLPKLIKAFRESDVPNSAAMSLINMVTTTPYFVRFVRTSAAEGLHILQARRMAHKTLIDSDDDMQNAYAEISIRGVARRLFYGYEHGARSSGVDGGQMMLLLPMMKMQLEKGVEECMSSDYSEEALTDENLERAFREIEEASEQRALEEEGNSHPGPLHPLVSSLSNSLTNIITDKKRRRGSISISRVGNYPDMVSAVQAELQSTPNGAASPMYTVQTHTISTSSLTSTSSISSAPARHDAEENLTTQKETIVARRNTLTKAVSSAFAKTLTRMRSRGALDELAARDEALIIGIAVHEATTEIQLNSSGKEGTVNADADEVRPPKSTENVVIDANASISAEVKAVAASSTHKVETAPRSRSGSIIRLRSMRTPKVGLRSDKSIERTNSSLNSSSKQSEDSNVHMNSSSTSSGDVIPDGAKSPTTKPHRFAHFARTIVQRLRRRPSGGPPSVPSETQKDIGGRRAPPPPAISVVSSAPSIRLESQDVKSPATLAAGVPLPPSPYAADAKFPVVAVIPTSIPLPPSPATPTMSLAELEGDAGEKEERNGERMSILSRRSTVPPSPSLSPEASLVPEEPESSPLVLPEFGGGASTEEYISCTPAAEQEPDQIWQVDVEPAPKEVPHQILPLDLSCQLL</sequence>
<proteinExistence type="predicted"/>
<evidence type="ECO:0000256" key="1">
    <source>
        <dbReference type="SAM" id="Coils"/>
    </source>
</evidence>
<evidence type="ECO:0000313" key="3">
    <source>
        <dbReference type="EMBL" id="THG98724.1"/>
    </source>
</evidence>
<dbReference type="EMBL" id="SGPK01000722">
    <property type="protein sequence ID" value="THG98724.1"/>
    <property type="molecule type" value="Genomic_DNA"/>
</dbReference>
<feature type="region of interest" description="Disordered" evidence="2">
    <location>
        <begin position="376"/>
        <end position="397"/>
    </location>
</feature>
<keyword evidence="4" id="KW-1185">Reference proteome</keyword>
<name>A0A4S4KJX8_9AGAM</name>
<comment type="caution">
    <text evidence="3">The sequence shown here is derived from an EMBL/GenBank/DDBJ whole genome shotgun (WGS) entry which is preliminary data.</text>
</comment>
<accession>A0A4S4KJX8</accession>
<protein>
    <submittedName>
        <fullName evidence="3">Uncharacterized protein</fullName>
    </submittedName>
</protein>
<evidence type="ECO:0000313" key="4">
    <source>
        <dbReference type="Proteomes" id="UP000308199"/>
    </source>
</evidence>
<feature type="compositionally biased region" description="Basic and acidic residues" evidence="2">
    <location>
        <begin position="609"/>
        <end position="618"/>
    </location>
</feature>
<feature type="compositionally biased region" description="Low complexity" evidence="2">
    <location>
        <begin position="428"/>
        <end position="437"/>
    </location>
</feature>
<reference evidence="3 4" key="1">
    <citation type="submission" date="2019-02" db="EMBL/GenBank/DDBJ databases">
        <title>Genome sequencing of the rare red list fungi Phellinidium pouzarii.</title>
        <authorList>
            <person name="Buettner E."/>
            <person name="Kellner H."/>
        </authorList>
    </citation>
    <scope>NUCLEOTIDE SEQUENCE [LARGE SCALE GENOMIC DNA]</scope>
    <source>
        <strain evidence="3 4">DSM 108285</strain>
    </source>
</reference>
<organism evidence="3 4">
    <name type="scientific">Phellinidium pouzarii</name>
    <dbReference type="NCBI Taxonomy" id="167371"/>
    <lineage>
        <taxon>Eukaryota</taxon>
        <taxon>Fungi</taxon>
        <taxon>Dikarya</taxon>
        <taxon>Basidiomycota</taxon>
        <taxon>Agaricomycotina</taxon>
        <taxon>Agaricomycetes</taxon>
        <taxon>Hymenochaetales</taxon>
        <taxon>Hymenochaetaceae</taxon>
        <taxon>Phellinidium</taxon>
    </lineage>
</organism>
<gene>
    <name evidence="3" type="ORF">EW145_g7378</name>
</gene>
<dbReference type="AlphaFoldDB" id="A0A4S4KJX8"/>
<feature type="region of interest" description="Disordered" evidence="2">
    <location>
        <begin position="295"/>
        <end position="314"/>
    </location>
</feature>
<feature type="compositionally biased region" description="Low complexity" evidence="2">
    <location>
        <begin position="635"/>
        <end position="655"/>
    </location>
</feature>
<keyword evidence="1" id="KW-0175">Coiled coil</keyword>
<feature type="compositionally biased region" description="Low complexity" evidence="2">
    <location>
        <begin position="295"/>
        <end position="304"/>
    </location>
</feature>
<feature type="region of interest" description="Disordered" evidence="2">
    <location>
        <begin position="606"/>
        <end position="660"/>
    </location>
</feature>